<evidence type="ECO:0000259" key="1">
    <source>
        <dbReference type="PROSITE" id="PS50994"/>
    </source>
</evidence>
<dbReference type="EMBL" id="CM017691">
    <property type="protein sequence ID" value="TYH22045.1"/>
    <property type="molecule type" value="Genomic_DNA"/>
</dbReference>
<dbReference type="GO" id="GO:0003676">
    <property type="term" value="F:nucleic acid binding"/>
    <property type="evidence" value="ECO:0007669"/>
    <property type="project" value="InterPro"/>
</dbReference>
<sequence length="179" mass="20987">MDFVSGLPITLKKKYSIWMIIDRLTKSAHFIPIRTNYSLERLAELYVSAIVRLHGVLTFIIFYCDPRFTSTFWSKLHEDLGTKLNFSKAFHPQMDGQSEQVIQILEDMLRCCILEFEGSGEKYLPLAKFAYNNSYQSNIKMAPFKALYETKCKTSLYWFELSKSKIVRIDLIQEIEEKV</sequence>
<dbReference type="PROSITE" id="PS50994">
    <property type="entry name" value="INTEGRASE"/>
    <property type="match status" value="1"/>
</dbReference>
<dbReference type="Proteomes" id="UP000323506">
    <property type="component" value="Chromosome A04"/>
</dbReference>
<gene>
    <name evidence="2" type="ORF">ES288_A04G095300v1</name>
</gene>
<evidence type="ECO:0000313" key="3">
    <source>
        <dbReference type="Proteomes" id="UP000323506"/>
    </source>
</evidence>
<reference evidence="2 3" key="1">
    <citation type="submission" date="2019-06" db="EMBL/GenBank/DDBJ databases">
        <title>WGS assembly of Gossypium darwinii.</title>
        <authorList>
            <person name="Chen Z.J."/>
            <person name="Sreedasyam A."/>
            <person name="Ando A."/>
            <person name="Song Q."/>
            <person name="De L."/>
            <person name="Hulse-Kemp A."/>
            <person name="Ding M."/>
            <person name="Ye W."/>
            <person name="Kirkbride R."/>
            <person name="Jenkins J."/>
            <person name="Plott C."/>
            <person name="Lovell J."/>
            <person name="Lin Y.-M."/>
            <person name="Vaughn R."/>
            <person name="Liu B."/>
            <person name="Li W."/>
            <person name="Simpson S."/>
            <person name="Scheffler B."/>
            <person name="Saski C."/>
            <person name="Grover C."/>
            <person name="Hu G."/>
            <person name="Conover J."/>
            <person name="Carlson J."/>
            <person name="Shu S."/>
            <person name="Boston L."/>
            <person name="Williams M."/>
            <person name="Peterson D."/>
            <person name="Mcgee K."/>
            <person name="Jones D."/>
            <person name="Wendel J."/>
            <person name="Stelly D."/>
            <person name="Grimwood J."/>
            <person name="Schmutz J."/>
        </authorList>
    </citation>
    <scope>NUCLEOTIDE SEQUENCE [LARGE SCALE GENOMIC DNA]</scope>
    <source>
        <strain evidence="2">1808015.09</strain>
    </source>
</reference>
<dbReference type="GO" id="GO:0015074">
    <property type="term" value="P:DNA integration"/>
    <property type="evidence" value="ECO:0007669"/>
    <property type="project" value="InterPro"/>
</dbReference>
<name>A0A5D2GV19_GOSDA</name>
<organism evidence="2 3">
    <name type="scientific">Gossypium darwinii</name>
    <name type="common">Darwin's cotton</name>
    <name type="synonym">Gossypium barbadense var. darwinii</name>
    <dbReference type="NCBI Taxonomy" id="34276"/>
    <lineage>
        <taxon>Eukaryota</taxon>
        <taxon>Viridiplantae</taxon>
        <taxon>Streptophyta</taxon>
        <taxon>Embryophyta</taxon>
        <taxon>Tracheophyta</taxon>
        <taxon>Spermatophyta</taxon>
        <taxon>Magnoliopsida</taxon>
        <taxon>eudicotyledons</taxon>
        <taxon>Gunneridae</taxon>
        <taxon>Pentapetalae</taxon>
        <taxon>rosids</taxon>
        <taxon>malvids</taxon>
        <taxon>Malvales</taxon>
        <taxon>Malvaceae</taxon>
        <taxon>Malvoideae</taxon>
        <taxon>Gossypium</taxon>
    </lineage>
</organism>
<evidence type="ECO:0000313" key="2">
    <source>
        <dbReference type="EMBL" id="TYH22045.1"/>
    </source>
</evidence>
<protein>
    <recommendedName>
        <fullName evidence="1">Integrase catalytic domain-containing protein</fullName>
    </recommendedName>
</protein>
<dbReference type="InterPro" id="IPR001584">
    <property type="entry name" value="Integrase_cat-core"/>
</dbReference>
<dbReference type="SUPFAM" id="SSF53098">
    <property type="entry name" value="Ribonuclease H-like"/>
    <property type="match status" value="1"/>
</dbReference>
<dbReference type="PANTHER" id="PTHR45835:SF99">
    <property type="entry name" value="CHROMO DOMAIN-CONTAINING PROTEIN-RELATED"/>
    <property type="match status" value="1"/>
</dbReference>
<proteinExistence type="predicted"/>
<dbReference type="InterPro" id="IPR036397">
    <property type="entry name" value="RNaseH_sf"/>
</dbReference>
<keyword evidence="3" id="KW-1185">Reference proteome</keyword>
<dbReference type="InterPro" id="IPR012337">
    <property type="entry name" value="RNaseH-like_sf"/>
</dbReference>
<dbReference type="Gene3D" id="3.30.420.10">
    <property type="entry name" value="Ribonuclease H-like superfamily/Ribonuclease H"/>
    <property type="match status" value="1"/>
</dbReference>
<dbReference type="PANTHER" id="PTHR45835">
    <property type="entry name" value="YALI0A06105P"/>
    <property type="match status" value="1"/>
</dbReference>
<feature type="domain" description="Integrase catalytic" evidence="1">
    <location>
        <begin position="1"/>
        <end position="151"/>
    </location>
</feature>
<dbReference type="AlphaFoldDB" id="A0A5D2GV19"/>
<accession>A0A5D2GV19</accession>